<name>A0ABN7SYQ8_OIKDI</name>
<dbReference type="EMBL" id="OU015566">
    <property type="protein sequence ID" value="CAG5107870.1"/>
    <property type="molecule type" value="Genomic_DNA"/>
</dbReference>
<gene>
    <name evidence="1" type="ORF">OKIOD_LOCUS12294</name>
</gene>
<evidence type="ECO:0000313" key="2">
    <source>
        <dbReference type="Proteomes" id="UP001158576"/>
    </source>
</evidence>
<keyword evidence="2" id="KW-1185">Reference proteome</keyword>
<sequence>MGKNMQSKTYDQREWVKQFLKNPELVTPLADQRMRLLETIDRKTFREAKMYREWRYLKFHAEGKNIFGNLYRSAKDINKRKRMDVWKASVSQRIILEESPELLNVIIAKDFIPEDTDAEEVEKEEIERPASNETIANYGGESKIFYQKTPFAEEDLVVRVQAFDRGLFSKPYELRVYIHFAKDFPTAVNDESDPDKCIPRNPYIVEHLVNVEIFHRKDNKMLDCIGWVTFMPKAECDLWDILKENRLTWEPRKIILKKFTFYISAANDEFMNNLPSHVTMIKLPISEAANFEALRKRTESVSLQAINHQLLKKVDPYQDFGVSDQKSANLCMAQSAAMLLKHAFEEKIAKDGTRNMTTREVRIDRIIFSLTMDLIPIGMNGIDPNLTKEGENVQQLEIMRVLKRLTHESFFEPEGWKMIAKKLYLSKKHKDLFGEPIDDHKLTYERVLLHENFKFTRPLIVTVAHWIPSRNKVFFFQSVLEKIEDENYVLANNAFVKGSEEIHIPLKSPYYNCDRKSMRKMIQRQKSSLYEDNNMRIHFVNEKEKPQDGKIDVPEMEPERYYLISAAFSLQFV</sequence>
<organism evidence="1 2">
    <name type="scientific">Oikopleura dioica</name>
    <name type="common">Tunicate</name>
    <dbReference type="NCBI Taxonomy" id="34765"/>
    <lineage>
        <taxon>Eukaryota</taxon>
        <taxon>Metazoa</taxon>
        <taxon>Chordata</taxon>
        <taxon>Tunicata</taxon>
        <taxon>Appendicularia</taxon>
        <taxon>Copelata</taxon>
        <taxon>Oikopleuridae</taxon>
        <taxon>Oikopleura</taxon>
    </lineage>
</organism>
<reference evidence="1 2" key="1">
    <citation type="submission" date="2021-04" db="EMBL/GenBank/DDBJ databases">
        <authorList>
            <person name="Bliznina A."/>
        </authorList>
    </citation>
    <scope>NUCLEOTIDE SEQUENCE [LARGE SCALE GENOMIC DNA]</scope>
</reference>
<evidence type="ECO:0000313" key="1">
    <source>
        <dbReference type="EMBL" id="CAG5107870.1"/>
    </source>
</evidence>
<protein>
    <submittedName>
        <fullName evidence="1">Oidioi.mRNA.OKI2018_I69.chr1.g3529.t1.cds</fullName>
    </submittedName>
</protein>
<proteinExistence type="predicted"/>
<accession>A0ABN7SYQ8</accession>
<dbReference type="Proteomes" id="UP001158576">
    <property type="component" value="Chromosome 1"/>
</dbReference>